<keyword evidence="1" id="KW-1133">Transmembrane helix</keyword>
<evidence type="ECO:0000313" key="4">
    <source>
        <dbReference type="Proteomes" id="UP001620645"/>
    </source>
</evidence>
<comment type="caution">
    <text evidence="3">The sequence shown here is derived from an EMBL/GenBank/DDBJ whole genome shotgun (WGS) entry which is preliminary data.</text>
</comment>
<name>A0ABD2J1H9_HETSC</name>
<dbReference type="Pfam" id="PF07662">
    <property type="entry name" value="Nucleos_tra2_C"/>
    <property type="match status" value="1"/>
</dbReference>
<dbReference type="AlphaFoldDB" id="A0ABD2J1H9"/>
<feature type="transmembrane region" description="Helical" evidence="1">
    <location>
        <begin position="80"/>
        <end position="105"/>
    </location>
</feature>
<feature type="transmembrane region" description="Helical" evidence="1">
    <location>
        <begin position="56"/>
        <end position="74"/>
    </location>
</feature>
<dbReference type="PANTHER" id="PTHR10590">
    <property type="entry name" value="SODIUM/NUCLEOSIDE COTRANSPORTER"/>
    <property type="match status" value="1"/>
</dbReference>
<dbReference type="InterPro" id="IPR008276">
    <property type="entry name" value="C_nuclsd_transpt"/>
</dbReference>
<evidence type="ECO:0000313" key="3">
    <source>
        <dbReference type="EMBL" id="KAL3085934.1"/>
    </source>
</evidence>
<accession>A0ABD2J1H9</accession>
<evidence type="ECO:0000259" key="2">
    <source>
        <dbReference type="Pfam" id="PF07662"/>
    </source>
</evidence>
<keyword evidence="1" id="KW-0472">Membrane</keyword>
<dbReference type="EMBL" id="JBICCN010000219">
    <property type="protein sequence ID" value="KAL3085934.1"/>
    <property type="molecule type" value="Genomic_DNA"/>
</dbReference>
<dbReference type="PANTHER" id="PTHR10590:SF4">
    <property type="entry name" value="SOLUTE CARRIER FAMILY 28 MEMBER 3"/>
    <property type="match status" value="1"/>
</dbReference>
<dbReference type="InterPro" id="IPR011657">
    <property type="entry name" value="CNT_C_dom"/>
</dbReference>
<protein>
    <recommendedName>
        <fullName evidence="2">Concentrative nucleoside transporter C-terminal domain-containing protein</fullName>
    </recommendedName>
</protein>
<keyword evidence="4" id="KW-1185">Reference proteome</keyword>
<proteinExistence type="predicted"/>
<reference evidence="3 4" key="1">
    <citation type="submission" date="2024-10" db="EMBL/GenBank/DDBJ databases">
        <authorList>
            <person name="Kim D."/>
        </authorList>
    </citation>
    <scope>NUCLEOTIDE SEQUENCE [LARGE SCALE GENOMIC DNA]</scope>
    <source>
        <strain evidence="3">Taebaek</strain>
    </source>
</reference>
<organism evidence="3 4">
    <name type="scientific">Heterodera schachtii</name>
    <name type="common">Sugarbeet cyst nematode worm</name>
    <name type="synonym">Tylenchus schachtii</name>
    <dbReference type="NCBI Taxonomy" id="97005"/>
    <lineage>
        <taxon>Eukaryota</taxon>
        <taxon>Metazoa</taxon>
        <taxon>Ecdysozoa</taxon>
        <taxon>Nematoda</taxon>
        <taxon>Chromadorea</taxon>
        <taxon>Rhabditida</taxon>
        <taxon>Tylenchina</taxon>
        <taxon>Tylenchomorpha</taxon>
        <taxon>Tylenchoidea</taxon>
        <taxon>Heteroderidae</taxon>
        <taxon>Heteroderinae</taxon>
        <taxon>Heterodera</taxon>
    </lineage>
</organism>
<feature type="transmembrane region" description="Helical" evidence="1">
    <location>
        <begin position="6"/>
        <end position="28"/>
    </location>
</feature>
<feature type="domain" description="Concentrative nucleoside transporter C-terminal" evidence="2">
    <location>
        <begin position="35"/>
        <end position="103"/>
    </location>
</feature>
<sequence length="110" mass="11777">MTASEIHCMMTAGFACIAGALFSAYIALGRMKFAERDNEETILECITASSIRTSHFAIAIGANWVTYIALLAFLNSTIGWLGSMVGIAELSFNKILGFLLLPIGLGNGRL</sequence>
<evidence type="ECO:0000256" key="1">
    <source>
        <dbReference type="SAM" id="Phobius"/>
    </source>
</evidence>
<keyword evidence="1" id="KW-0812">Transmembrane</keyword>
<gene>
    <name evidence="3" type="ORF">niasHS_008976</name>
</gene>
<dbReference type="Proteomes" id="UP001620645">
    <property type="component" value="Unassembled WGS sequence"/>
</dbReference>